<organism evidence="12 13">
    <name type="scientific">Paraburkholderia acidisoli</name>
    <dbReference type="NCBI Taxonomy" id="2571748"/>
    <lineage>
        <taxon>Bacteria</taxon>
        <taxon>Pseudomonadati</taxon>
        <taxon>Pseudomonadota</taxon>
        <taxon>Betaproteobacteria</taxon>
        <taxon>Burkholderiales</taxon>
        <taxon>Burkholderiaceae</taxon>
        <taxon>Paraburkholderia</taxon>
    </lineage>
</organism>
<keyword evidence="7" id="KW-0406">Ion transport</keyword>
<evidence type="ECO:0000256" key="9">
    <source>
        <dbReference type="ARBA" id="ARBA00023201"/>
    </source>
</evidence>
<dbReference type="OrthoDB" id="9809206at2"/>
<keyword evidence="4 10" id="KW-0812">Transmembrane</keyword>
<keyword evidence="6" id="KW-0915">Sodium</keyword>
<dbReference type="KEGG" id="pacs:FAZ98_22250"/>
<dbReference type="PANTHER" id="PTHR10110:SF86">
    <property type="entry name" value="SODIUM_HYDROGEN EXCHANGER 7"/>
    <property type="match status" value="1"/>
</dbReference>
<evidence type="ECO:0000256" key="2">
    <source>
        <dbReference type="ARBA" id="ARBA00022448"/>
    </source>
</evidence>
<feature type="transmembrane region" description="Helical" evidence="10">
    <location>
        <begin position="234"/>
        <end position="251"/>
    </location>
</feature>
<dbReference type="GO" id="GO:0015386">
    <property type="term" value="F:potassium:proton antiporter activity"/>
    <property type="evidence" value="ECO:0007669"/>
    <property type="project" value="TreeGrafter"/>
</dbReference>
<dbReference type="Proteomes" id="UP000433577">
    <property type="component" value="Chromosome 3"/>
</dbReference>
<dbReference type="InterPro" id="IPR006153">
    <property type="entry name" value="Cation/H_exchanger_TM"/>
</dbReference>
<name>A0A7Z2JHX8_9BURK</name>
<dbReference type="Gene3D" id="6.10.140.1330">
    <property type="match status" value="1"/>
</dbReference>
<feature type="transmembrane region" description="Helical" evidence="10">
    <location>
        <begin position="312"/>
        <end position="330"/>
    </location>
</feature>
<feature type="transmembrane region" description="Helical" evidence="10">
    <location>
        <begin position="6"/>
        <end position="24"/>
    </location>
</feature>
<feature type="transmembrane region" description="Helical" evidence="10">
    <location>
        <begin position="272"/>
        <end position="292"/>
    </location>
</feature>
<reference evidence="12 13" key="1">
    <citation type="submission" date="2019-12" db="EMBL/GenBank/DDBJ databases">
        <title>Paraburkholderia acidiphila 7Q-K02 sp. nov and Paraburkholderia acidisoli DHF22 sp. nov., two strains isolated from forest soil.</title>
        <authorList>
            <person name="Gao Z."/>
            <person name="Qiu L."/>
        </authorList>
    </citation>
    <scope>NUCLEOTIDE SEQUENCE [LARGE SCALE GENOMIC DNA]</scope>
    <source>
        <strain evidence="12 13">DHF22</strain>
    </source>
</reference>
<dbReference type="RefSeq" id="WP_158954134.1">
    <property type="nucleotide sequence ID" value="NZ_CP046915.1"/>
</dbReference>
<keyword evidence="3" id="KW-1003">Cell membrane</keyword>
<accession>A0A7Z2JHX8</accession>
<sequence length="535" mass="56780">MSNVELFHYLLLLICGAGALTWLAERIAIPPAVVLLFGGCVVAIVGKRVPDMDPDLLLAAVMPPLLMSSAFYTAWKEFRGELGTIVSLVLGAVTFTTLAVACAVHAFNPALPWAACFTLGAIVSPPDAVAAKAILQRNPLPARLVAVLEGESLVNDASGLLLYQMAVSAALAATTITVASGTGLFFALILIGVAVGLACGHAMCWVLQRLADPMLGIVLSFAMAWASYGLAEAAGGSGVLSVVTCGLVLGIRQHRVFSADMRIKAKATWEAVVFMLEALVFVLIGLALHSLLARVNHESTVLMAGLRVALPATAAAILARLVWVFAAIWLPGRLRAQRAGNRGGNRGGGRAWSFAEAAVMGWAGMRGVVSLAAALALPDAFPGRDLIVFSTFLLIIATLVVQGGSLAMLIRLLKLRPAARHTMSEHETRARTFGASLAALDAIGKRAEPIAPAMLERLRAEYGIRVAANEKAYAAGAEHVEERTRFLRVELELVGVSRQTLLGLHREGKVDDAVLHRIESELDLEELRLLRLQEP</sequence>
<feature type="transmembrane region" description="Helical" evidence="10">
    <location>
        <begin position="31"/>
        <end position="50"/>
    </location>
</feature>
<feature type="domain" description="Cation/H+ exchanger transmembrane" evidence="11">
    <location>
        <begin position="17"/>
        <end position="410"/>
    </location>
</feature>
<comment type="subcellular location">
    <subcellularLocation>
        <location evidence="1">Cell membrane</location>
        <topology evidence="1">Multi-pass membrane protein</topology>
    </subcellularLocation>
</comment>
<keyword evidence="9" id="KW-0739">Sodium transport</keyword>
<proteinExistence type="predicted"/>
<dbReference type="GO" id="GO:0015385">
    <property type="term" value="F:sodium:proton antiporter activity"/>
    <property type="evidence" value="ECO:0007669"/>
    <property type="project" value="InterPro"/>
</dbReference>
<dbReference type="GO" id="GO:0098719">
    <property type="term" value="P:sodium ion import across plasma membrane"/>
    <property type="evidence" value="ECO:0007669"/>
    <property type="project" value="TreeGrafter"/>
</dbReference>
<evidence type="ECO:0000256" key="6">
    <source>
        <dbReference type="ARBA" id="ARBA00023053"/>
    </source>
</evidence>
<feature type="transmembrane region" description="Helical" evidence="10">
    <location>
        <begin position="184"/>
        <end position="203"/>
    </location>
</feature>
<dbReference type="GO" id="GO:0051453">
    <property type="term" value="P:regulation of intracellular pH"/>
    <property type="evidence" value="ECO:0007669"/>
    <property type="project" value="TreeGrafter"/>
</dbReference>
<feature type="transmembrane region" description="Helical" evidence="10">
    <location>
        <begin position="351"/>
        <end position="375"/>
    </location>
</feature>
<dbReference type="InterPro" id="IPR018422">
    <property type="entry name" value="Cation/H_exchanger_CPA1"/>
</dbReference>
<keyword evidence="13" id="KW-1185">Reference proteome</keyword>
<evidence type="ECO:0000256" key="8">
    <source>
        <dbReference type="ARBA" id="ARBA00023136"/>
    </source>
</evidence>
<evidence type="ECO:0000256" key="5">
    <source>
        <dbReference type="ARBA" id="ARBA00022989"/>
    </source>
</evidence>
<protein>
    <submittedName>
        <fullName evidence="12">Sodium:proton exchanger</fullName>
    </submittedName>
</protein>
<keyword evidence="5 10" id="KW-1133">Transmembrane helix</keyword>
<evidence type="ECO:0000313" key="12">
    <source>
        <dbReference type="EMBL" id="QGZ64568.1"/>
    </source>
</evidence>
<evidence type="ECO:0000256" key="1">
    <source>
        <dbReference type="ARBA" id="ARBA00004651"/>
    </source>
</evidence>
<evidence type="ECO:0000313" key="13">
    <source>
        <dbReference type="Proteomes" id="UP000433577"/>
    </source>
</evidence>
<dbReference type="EMBL" id="CP046915">
    <property type="protein sequence ID" value="QGZ64568.1"/>
    <property type="molecule type" value="Genomic_DNA"/>
</dbReference>
<dbReference type="AlphaFoldDB" id="A0A7Z2JHX8"/>
<gene>
    <name evidence="12" type="ORF">FAZ98_22250</name>
</gene>
<dbReference type="Pfam" id="PF00999">
    <property type="entry name" value="Na_H_Exchanger"/>
    <property type="match status" value="1"/>
</dbReference>
<evidence type="ECO:0000256" key="7">
    <source>
        <dbReference type="ARBA" id="ARBA00023065"/>
    </source>
</evidence>
<dbReference type="PANTHER" id="PTHR10110">
    <property type="entry name" value="SODIUM/HYDROGEN EXCHANGER"/>
    <property type="match status" value="1"/>
</dbReference>
<feature type="transmembrane region" description="Helical" evidence="10">
    <location>
        <begin position="82"/>
        <end position="106"/>
    </location>
</feature>
<evidence type="ECO:0000256" key="3">
    <source>
        <dbReference type="ARBA" id="ARBA00022475"/>
    </source>
</evidence>
<keyword evidence="8 10" id="KW-0472">Membrane</keyword>
<evidence type="ECO:0000259" key="11">
    <source>
        <dbReference type="Pfam" id="PF00999"/>
    </source>
</evidence>
<evidence type="ECO:0000256" key="4">
    <source>
        <dbReference type="ARBA" id="ARBA00022692"/>
    </source>
</evidence>
<keyword evidence="2" id="KW-0813">Transport</keyword>
<evidence type="ECO:0000256" key="10">
    <source>
        <dbReference type="SAM" id="Phobius"/>
    </source>
</evidence>
<feature type="transmembrane region" description="Helical" evidence="10">
    <location>
        <begin position="56"/>
        <end position="75"/>
    </location>
</feature>
<dbReference type="GO" id="GO:0005886">
    <property type="term" value="C:plasma membrane"/>
    <property type="evidence" value="ECO:0007669"/>
    <property type="project" value="UniProtKB-SubCell"/>
</dbReference>
<feature type="transmembrane region" description="Helical" evidence="10">
    <location>
        <begin position="387"/>
        <end position="413"/>
    </location>
</feature>